<dbReference type="HOGENOM" id="CLU_1124660_0_0_1"/>
<dbReference type="AlphaFoldDB" id="A0A0D0BLV3"/>
<reference evidence="1 2" key="1">
    <citation type="submission" date="2014-04" db="EMBL/GenBank/DDBJ databases">
        <title>Evolutionary Origins and Diversification of the Mycorrhizal Mutualists.</title>
        <authorList>
            <consortium name="DOE Joint Genome Institute"/>
            <consortium name="Mycorrhizal Genomics Consortium"/>
            <person name="Kohler A."/>
            <person name="Kuo A."/>
            <person name="Nagy L.G."/>
            <person name="Floudas D."/>
            <person name="Copeland A."/>
            <person name="Barry K.W."/>
            <person name="Cichocki N."/>
            <person name="Veneault-Fourrey C."/>
            <person name="LaButti K."/>
            <person name="Lindquist E.A."/>
            <person name="Lipzen A."/>
            <person name="Lundell T."/>
            <person name="Morin E."/>
            <person name="Murat C."/>
            <person name="Riley R."/>
            <person name="Ohm R."/>
            <person name="Sun H."/>
            <person name="Tunlid A."/>
            <person name="Henrissat B."/>
            <person name="Grigoriev I.V."/>
            <person name="Hibbett D.S."/>
            <person name="Martin F."/>
        </authorList>
    </citation>
    <scope>NUCLEOTIDE SEQUENCE [LARGE SCALE GENOMIC DNA]</scope>
    <source>
        <strain evidence="1 2">FD-317 M1</strain>
    </source>
</reference>
<dbReference type="Proteomes" id="UP000053593">
    <property type="component" value="Unassembled WGS sequence"/>
</dbReference>
<dbReference type="OrthoDB" id="2387165at2759"/>
<proteinExistence type="predicted"/>
<sequence length="247" mass="27307">METRLVVDTFADAENKPKSKRTAPKQKIEGVWVSGRTISPLSVLPPIDSGCAPVELGWEARWVLEFVTSRRLSPASGVQKGADDGVFGISFFWGLIGQASLGKGKGQLFVDFDFDRMSVVLRYTRWVLSNSVGLGEGLKGLVWTFYRVQAGRNSDELQGGSAQGTECGTALNGRIFRLRRRFFSSIAIDRSMGHYLHTSTPCSDRDALLARLFNVQDTLWIASLCSAPISLDWFRFFQSVSLSLVVS</sequence>
<gene>
    <name evidence="1" type="ORF">GYMLUDRAFT_248383</name>
</gene>
<accession>A0A0D0BLV3</accession>
<organism evidence="1 2">
    <name type="scientific">Collybiopsis luxurians FD-317 M1</name>
    <dbReference type="NCBI Taxonomy" id="944289"/>
    <lineage>
        <taxon>Eukaryota</taxon>
        <taxon>Fungi</taxon>
        <taxon>Dikarya</taxon>
        <taxon>Basidiomycota</taxon>
        <taxon>Agaricomycotina</taxon>
        <taxon>Agaricomycetes</taxon>
        <taxon>Agaricomycetidae</taxon>
        <taxon>Agaricales</taxon>
        <taxon>Marasmiineae</taxon>
        <taxon>Omphalotaceae</taxon>
        <taxon>Collybiopsis</taxon>
        <taxon>Collybiopsis luxurians</taxon>
    </lineage>
</organism>
<evidence type="ECO:0000313" key="2">
    <source>
        <dbReference type="Proteomes" id="UP000053593"/>
    </source>
</evidence>
<dbReference type="EMBL" id="KN834803">
    <property type="protein sequence ID" value="KIK55791.1"/>
    <property type="molecule type" value="Genomic_DNA"/>
</dbReference>
<protein>
    <submittedName>
        <fullName evidence="1">Uncharacterized protein</fullName>
    </submittedName>
</protein>
<keyword evidence="2" id="KW-1185">Reference proteome</keyword>
<name>A0A0D0BLV3_9AGAR</name>
<evidence type="ECO:0000313" key="1">
    <source>
        <dbReference type="EMBL" id="KIK55791.1"/>
    </source>
</evidence>